<evidence type="ECO:0000313" key="2">
    <source>
        <dbReference type="EMBL" id="KAF2078470.1"/>
    </source>
</evidence>
<evidence type="ECO:0000313" key="3">
    <source>
        <dbReference type="Proteomes" id="UP000695562"/>
    </source>
</evidence>
<gene>
    <name evidence="2" type="ORF">CYY_000220</name>
</gene>
<dbReference type="EMBL" id="AJWJ01000004">
    <property type="protein sequence ID" value="KAF2078470.1"/>
    <property type="molecule type" value="Genomic_DNA"/>
</dbReference>
<evidence type="ECO:0000256" key="1">
    <source>
        <dbReference type="ARBA" id="ARBA00022737"/>
    </source>
</evidence>
<comment type="caution">
    <text evidence="2">The sequence shown here is derived from an EMBL/GenBank/DDBJ whole genome shotgun (WGS) entry which is preliminary data.</text>
</comment>
<accession>A0A8J4Q385</accession>
<dbReference type="PANTHER" id="PTHR32134">
    <property type="entry name" value="FNIP REPEAT-CONTAINING PROTEIN"/>
    <property type="match status" value="1"/>
</dbReference>
<reference evidence="2" key="1">
    <citation type="submission" date="2020-01" db="EMBL/GenBank/DDBJ databases">
        <title>Development of genomics and gene disruption for Polysphondylium violaceum indicates a role for the polyketide synthase stlB in stalk morphogenesis.</title>
        <authorList>
            <person name="Narita B."/>
            <person name="Kawabe Y."/>
            <person name="Kin K."/>
            <person name="Saito T."/>
            <person name="Gibbs R."/>
            <person name="Kuspa A."/>
            <person name="Muzny D."/>
            <person name="Queller D."/>
            <person name="Richards S."/>
            <person name="Strassman J."/>
            <person name="Sucgang R."/>
            <person name="Worley K."/>
            <person name="Schaap P."/>
        </authorList>
    </citation>
    <scope>NUCLEOTIDE SEQUENCE</scope>
    <source>
        <strain evidence="2">QSvi11</strain>
    </source>
</reference>
<name>A0A8J4Q385_9MYCE</name>
<dbReference type="AlphaFoldDB" id="A0A8J4Q385"/>
<organism evidence="2 3">
    <name type="scientific">Polysphondylium violaceum</name>
    <dbReference type="NCBI Taxonomy" id="133409"/>
    <lineage>
        <taxon>Eukaryota</taxon>
        <taxon>Amoebozoa</taxon>
        <taxon>Evosea</taxon>
        <taxon>Eumycetozoa</taxon>
        <taxon>Dictyostelia</taxon>
        <taxon>Dictyosteliales</taxon>
        <taxon>Dictyosteliaceae</taxon>
        <taxon>Polysphondylium</taxon>
    </lineage>
</organism>
<dbReference type="InterPro" id="IPR008615">
    <property type="entry name" value="FNIP"/>
</dbReference>
<keyword evidence="3" id="KW-1185">Reference proteome</keyword>
<keyword evidence="1" id="KW-0677">Repeat</keyword>
<proteinExistence type="predicted"/>
<dbReference type="InterPro" id="IPR051251">
    <property type="entry name" value="STK_FNIP-Repeat"/>
</dbReference>
<dbReference type="Pfam" id="PF05725">
    <property type="entry name" value="FNIP"/>
    <property type="match status" value="2"/>
</dbReference>
<dbReference type="OrthoDB" id="1055097at2759"/>
<protein>
    <recommendedName>
        <fullName evidence="4">FNIP repeat-containing protein</fullName>
    </recommendedName>
</protein>
<evidence type="ECO:0008006" key="4">
    <source>
        <dbReference type="Google" id="ProtNLM"/>
    </source>
</evidence>
<sequence length="529" mass="60611">MKRDKETQTSLFFSIFRNNYIKSKIRNNRFRDSVLQFTLSYLNSNNNHVYISKLTNNDKLEYNISIKIVIRHKTQFRQYLASPQREIIDHIVLDSCVDATGPSSPMNGGIDQDGQECSFYYLDLFHNGLKRLEIHFDNEKVTRWCGRLPDTLLELIIHYDIYSNFESDFLDHLVSHLPPNLTRLTLPSKYCMSVECRVPESLTDLNYISEASSLKHLVLPSNRVYKGLTYTINNSDDYEWLTANPWVSSVYLYYTEFDPKFIPDHILSIIIGSPRQHLELVLEKSILPSNLKHLCWNTESGKMNANSLPQSLENFDLYGYDHPLECGVFHNALQILSINSSCPSILRIGVLPPNLTELFMYSYNQPLQAKVLPRGLKKLILSGFNNKLEPNSLPSSLSTLELNQFSGSFESVGPLNNLTKLAIKTIDQSVSNLLKNVYFIELVFSSIKPYATLKHNTSIQEIQCKGQLWSKVDLPVNFLPLSTKKLFTQNINITEKGSIPDGCICLNIDFHIDKSLLPLSVTNVIYCRE</sequence>
<dbReference type="PANTHER" id="PTHR32134:SF169">
    <property type="entry name" value="FNIP REPEAT-CONTAINING PROTEIN-RELATED"/>
    <property type="match status" value="1"/>
</dbReference>
<dbReference type="Proteomes" id="UP000695562">
    <property type="component" value="Unassembled WGS sequence"/>
</dbReference>